<evidence type="ECO:0000256" key="1">
    <source>
        <dbReference type="SAM" id="MobiDB-lite"/>
    </source>
</evidence>
<organism evidence="3 4">
    <name type="scientific">Trichoderma harzianum</name>
    <name type="common">Hypocrea lixii</name>
    <dbReference type="NCBI Taxonomy" id="5544"/>
    <lineage>
        <taxon>Eukaryota</taxon>
        <taxon>Fungi</taxon>
        <taxon>Dikarya</taxon>
        <taxon>Ascomycota</taxon>
        <taxon>Pezizomycotina</taxon>
        <taxon>Sordariomycetes</taxon>
        <taxon>Hypocreomycetidae</taxon>
        <taxon>Hypocreales</taxon>
        <taxon>Hypocreaceae</taxon>
        <taxon>Trichoderma</taxon>
    </lineage>
</organism>
<dbReference type="AlphaFoldDB" id="A0A0F9XVN5"/>
<sequence>METVISQTSASHQSATDTKNFIGPYRIGPPRGRRRPRKSRPGQRLDLSQPKASRKPRKLQKDQNTDASTDNGSVLDFSIDGSYPKDDVTYPPPPIFLSYQISARELPTDIVSPRARDGNHSRLSSIREDQSLCPLQEDKKGENPELTPHVLPDEWEHNIHSKRPPQKPNVQDRLATKGIPSDNKQIFRPLFQTNMLPISPPMSRDPSSSTHDTVEQAMDEVEVPRAEKVLKDFETRPQVAEAMSDTHRSHIVVDIEGEPNQERGVILPVHSIFSRTAQLRSGDVEAASADVETLEDGSDTRGDRDISLEQRLSLVMFLGAPVCDIQVFTPTGELRSDCKYESYREMYDAPPLPAERMMFFHRCFVGNPRPAELDIPPLAPNFKNLAPALIWTAEMDVLRDEGEAYGRKMNDAGSKAEIIRLKGAPHNFAHLDAILESGKTDNRESIRALRDAFGGSS</sequence>
<gene>
    <name evidence="3" type="ORF">THAR02_03750</name>
</gene>
<dbReference type="Gene3D" id="3.40.50.1820">
    <property type="entry name" value="alpha/beta hydrolase"/>
    <property type="match status" value="1"/>
</dbReference>
<feature type="region of interest" description="Disordered" evidence="1">
    <location>
        <begin position="156"/>
        <end position="179"/>
    </location>
</feature>
<dbReference type="SUPFAM" id="SSF53474">
    <property type="entry name" value="alpha/beta-Hydrolases"/>
    <property type="match status" value="1"/>
</dbReference>
<dbReference type="EMBL" id="JOKZ01000086">
    <property type="protein sequence ID" value="KKP04158.1"/>
    <property type="molecule type" value="Genomic_DNA"/>
</dbReference>
<feature type="domain" description="Alpha/beta hydrolase fold-3" evidence="2">
    <location>
        <begin position="329"/>
        <end position="429"/>
    </location>
</feature>
<name>A0A0F9XVN5_TRIHA</name>
<protein>
    <recommendedName>
        <fullName evidence="2">Alpha/beta hydrolase fold-3 domain-containing protein</fullName>
    </recommendedName>
</protein>
<dbReference type="Proteomes" id="UP000034112">
    <property type="component" value="Unassembled WGS sequence"/>
</dbReference>
<evidence type="ECO:0000313" key="4">
    <source>
        <dbReference type="Proteomes" id="UP000034112"/>
    </source>
</evidence>
<comment type="caution">
    <text evidence="3">The sequence shown here is derived from an EMBL/GenBank/DDBJ whole genome shotgun (WGS) entry which is preliminary data.</text>
</comment>
<dbReference type="InterPro" id="IPR029058">
    <property type="entry name" value="AB_hydrolase_fold"/>
</dbReference>
<dbReference type="GO" id="GO:0016787">
    <property type="term" value="F:hydrolase activity"/>
    <property type="evidence" value="ECO:0007669"/>
    <property type="project" value="InterPro"/>
</dbReference>
<evidence type="ECO:0000313" key="3">
    <source>
        <dbReference type="EMBL" id="KKP04158.1"/>
    </source>
</evidence>
<dbReference type="InterPro" id="IPR013094">
    <property type="entry name" value="AB_hydrolase_3"/>
</dbReference>
<dbReference type="Pfam" id="PF07859">
    <property type="entry name" value="Abhydrolase_3"/>
    <property type="match status" value="1"/>
</dbReference>
<accession>A0A0F9XVN5</accession>
<proteinExistence type="predicted"/>
<feature type="compositionally biased region" description="Polar residues" evidence="1">
    <location>
        <begin position="1"/>
        <end position="19"/>
    </location>
</feature>
<feature type="compositionally biased region" description="Basic residues" evidence="1">
    <location>
        <begin position="31"/>
        <end position="41"/>
    </location>
</feature>
<evidence type="ECO:0000259" key="2">
    <source>
        <dbReference type="Pfam" id="PF07859"/>
    </source>
</evidence>
<feature type="region of interest" description="Disordered" evidence="1">
    <location>
        <begin position="1"/>
        <end position="91"/>
    </location>
</feature>
<dbReference type="OrthoDB" id="408631at2759"/>
<reference evidence="4" key="1">
    <citation type="journal article" date="2015" name="Genome Announc.">
        <title>Draft whole-genome sequence of the biocontrol agent Trichoderma harzianum T6776.</title>
        <authorList>
            <person name="Baroncelli R."/>
            <person name="Piaggeschi G."/>
            <person name="Fiorini L."/>
            <person name="Bertolini E."/>
            <person name="Zapparata A."/>
            <person name="Pe M.E."/>
            <person name="Sarrocco S."/>
            <person name="Vannacci G."/>
        </authorList>
    </citation>
    <scope>NUCLEOTIDE SEQUENCE [LARGE SCALE GENOMIC DNA]</scope>
    <source>
        <strain evidence="4">T6776</strain>
    </source>
</reference>